<sequence length="232" mass="26482">MSRFNFKQFFMVIGMGIVGMTSFTLPAIEVIPIIKQIKMDTPRDNYITIKSSFPASEGKEQYEFVSLDLFHVTNPGEAKENFEKELSKPSPTLLFSPTKVVIPYGASKKIRIMALKPVEKEQIYRLRVRPTYPEDAIDPGKVRFAIGYDVLVRYLPNGSLTQELKVSCSGGNYQLEAMGNSRVEMRKVMADGNKVEDTNVYPNQMRKIKAKRELTFEVENKPYRYVACALKE</sequence>
<feature type="transmembrane region" description="Helical" evidence="1">
    <location>
        <begin position="9"/>
        <end position="28"/>
    </location>
</feature>
<keyword evidence="1" id="KW-0472">Membrane</keyword>
<keyword evidence="1" id="KW-1133">Transmembrane helix</keyword>
<accession>A0AAJ5BG23</accession>
<keyword evidence="1" id="KW-0812">Transmembrane</keyword>
<dbReference type="Proteomes" id="UP000226420">
    <property type="component" value="Unassembled WGS sequence"/>
</dbReference>
<dbReference type="EMBL" id="FOLW01000001">
    <property type="protein sequence ID" value="SFC13183.1"/>
    <property type="molecule type" value="Genomic_DNA"/>
</dbReference>
<dbReference type="InterPro" id="IPR013783">
    <property type="entry name" value="Ig-like_fold"/>
</dbReference>
<dbReference type="Gene3D" id="2.60.40.10">
    <property type="entry name" value="Immunoglobulins"/>
    <property type="match status" value="1"/>
</dbReference>
<organism evidence="2 3">
    <name type="scientific">Pragia fontium DSM 5563 = ATCC 49100</name>
    <dbReference type="NCBI Taxonomy" id="1122977"/>
    <lineage>
        <taxon>Bacteria</taxon>
        <taxon>Pseudomonadati</taxon>
        <taxon>Pseudomonadota</taxon>
        <taxon>Gammaproteobacteria</taxon>
        <taxon>Enterobacterales</taxon>
        <taxon>Budviciaceae</taxon>
        <taxon>Pragia</taxon>
    </lineage>
</organism>
<evidence type="ECO:0000313" key="2">
    <source>
        <dbReference type="EMBL" id="SFC13183.1"/>
    </source>
</evidence>
<dbReference type="RefSeq" id="WP_248296085.1">
    <property type="nucleotide sequence ID" value="NZ_FOLW01000001.1"/>
</dbReference>
<dbReference type="AlphaFoldDB" id="A0AAJ5BG23"/>
<proteinExistence type="predicted"/>
<evidence type="ECO:0008006" key="4">
    <source>
        <dbReference type="Google" id="ProtNLM"/>
    </source>
</evidence>
<evidence type="ECO:0000313" key="3">
    <source>
        <dbReference type="Proteomes" id="UP000226420"/>
    </source>
</evidence>
<reference evidence="2 3" key="1">
    <citation type="submission" date="2016-10" db="EMBL/GenBank/DDBJ databases">
        <authorList>
            <person name="Varghese N."/>
            <person name="Submissions S."/>
        </authorList>
    </citation>
    <scope>NUCLEOTIDE SEQUENCE [LARGE SCALE GENOMIC DNA]</scope>
    <source>
        <strain evidence="2 3">DSM 5563</strain>
    </source>
</reference>
<evidence type="ECO:0000256" key="1">
    <source>
        <dbReference type="SAM" id="Phobius"/>
    </source>
</evidence>
<name>A0AAJ5BG23_9GAMM</name>
<comment type="caution">
    <text evidence="2">The sequence shown here is derived from an EMBL/GenBank/DDBJ whole genome shotgun (WGS) entry which is preliminary data.</text>
</comment>
<gene>
    <name evidence="2" type="ORF">SAMN02745723_101472</name>
</gene>
<protein>
    <recommendedName>
        <fullName evidence="4">Pili assembly chaperone N-terminal domain-containing protein</fullName>
    </recommendedName>
</protein>